<evidence type="ECO:0000313" key="2">
    <source>
        <dbReference type="Proteomes" id="UP001589738"/>
    </source>
</evidence>
<accession>A0ABV6KUA7</accession>
<name>A0ABV6KUA7_9BACI</name>
<dbReference type="Proteomes" id="UP001589738">
    <property type="component" value="Unassembled WGS sequence"/>
</dbReference>
<gene>
    <name evidence="1" type="ORF">ACFFHF_14835</name>
</gene>
<evidence type="ECO:0000313" key="1">
    <source>
        <dbReference type="EMBL" id="MFC0476485.1"/>
    </source>
</evidence>
<reference evidence="1 2" key="1">
    <citation type="submission" date="2024-09" db="EMBL/GenBank/DDBJ databases">
        <authorList>
            <person name="Sun Q."/>
            <person name="Mori K."/>
        </authorList>
    </citation>
    <scope>NUCLEOTIDE SEQUENCE [LARGE SCALE GENOMIC DNA]</scope>
    <source>
        <strain evidence="1 2">CGMCC 1.9126</strain>
    </source>
</reference>
<keyword evidence="2" id="KW-1185">Reference proteome</keyword>
<dbReference type="EMBL" id="JBHLUU010000105">
    <property type="protein sequence ID" value="MFC0476485.1"/>
    <property type="molecule type" value="Genomic_DNA"/>
</dbReference>
<organism evidence="1 2">
    <name type="scientific">Robertmurraya beringensis</name>
    <dbReference type="NCBI Taxonomy" id="641660"/>
    <lineage>
        <taxon>Bacteria</taxon>
        <taxon>Bacillati</taxon>
        <taxon>Bacillota</taxon>
        <taxon>Bacilli</taxon>
        <taxon>Bacillales</taxon>
        <taxon>Bacillaceae</taxon>
        <taxon>Robertmurraya</taxon>
    </lineage>
</organism>
<protein>
    <submittedName>
        <fullName evidence="1">Uncharacterized protein</fullName>
    </submittedName>
</protein>
<proteinExistence type="predicted"/>
<comment type="caution">
    <text evidence="1">The sequence shown here is derived from an EMBL/GenBank/DDBJ whole genome shotgun (WGS) entry which is preliminary data.</text>
</comment>
<dbReference type="RefSeq" id="WP_160549319.1">
    <property type="nucleotide sequence ID" value="NZ_JBHLUU010000105.1"/>
</dbReference>
<sequence>MPRKPAQSEEESENEKIVHLTSNQPNKEEIKGLSHMLAAVLEYISDEEVEEIDFEYILDHTEGLRKWWEQYQENNRKKIEEEIKNSLSELSFEELQKIREQIKEK</sequence>